<evidence type="ECO:0000313" key="2">
    <source>
        <dbReference type="EMBL" id="GGD45020.1"/>
    </source>
</evidence>
<feature type="compositionally biased region" description="Low complexity" evidence="1">
    <location>
        <begin position="48"/>
        <end position="68"/>
    </location>
</feature>
<dbReference type="AlphaFoldDB" id="A0A916YHC2"/>
<proteinExistence type="predicted"/>
<feature type="region of interest" description="Disordered" evidence="1">
    <location>
        <begin position="1"/>
        <end position="68"/>
    </location>
</feature>
<evidence type="ECO:0000313" key="3">
    <source>
        <dbReference type="Proteomes" id="UP000609064"/>
    </source>
</evidence>
<gene>
    <name evidence="2" type="ORF">GCM10011514_06290</name>
</gene>
<sequence>MNNKRKTLADLQAEQGQTPEPAEDGATSTEDNPTPETPTPAETEETSTETATEQGATNQSQANASSSQMVSISATELAALRADATEWNQKKGRYEVLNTWYDNMKAAGVTHDGDAADNKPSVKRQSKGNARAIAIAEKLA</sequence>
<feature type="region of interest" description="Disordered" evidence="1">
    <location>
        <begin position="109"/>
        <end position="129"/>
    </location>
</feature>
<organism evidence="2 3">
    <name type="scientific">Emticicia aquatilis</name>
    <dbReference type="NCBI Taxonomy" id="1537369"/>
    <lineage>
        <taxon>Bacteria</taxon>
        <taxon>Pseudomonadati</taxon>
        <taxon>Bacteroidota</taxon>
        <taxon>Cytophagia</taxon>
        <taxon>Cytophagales</taxon>
        <taxon>Leadbetterellaceae</taxon>
        <taxon>Emticicia</taxon>
    </lineage>
</organism>
<evidence type="ECO:0000256" key="1">
    <source>
        <dbReference type="SAM" id="MobiDB-lite"/>
    </source>
</evidence>
<dbReference type="Proteomes" id="UP000609064">
    <property type="component" value="Unassembled WGS sequence"/>
</dbReference>
<keyword evidence="3" id="KW-1185">Reference proteome</keyword>
<dbReference type="EMBL" id="BMKK01000001">
    <property type="protein sequence ID" value="GGD45020.1"/>
    <property type="molecule type" value="Genomic_DNA"/>
</dbReference>
<name>A0A916YHC2_9BACT</name>
<reference evidence="2" key="2">
    <citation type="submission" date="2020-09" db="EMBL/GenBank/DDBJ databases">
        <authorList>
            <person name="Sun Q."/>
            <person name="Zhou Y."/>
        </authorList>
    </citation>
    <scope>NUCLEOTIDE SEQUENCE</scope>
    <source>
        <strain evidence="2">CGMCC 1.15958</strain>
    </source>
</reference>
<reference evidence="2" key="1">
    <citation type="journal article" date="2014" name="Int. J. Syst. Evol. Microbiol.">
        <title>Complete genome sequence of Corynebacterium casei LMG S-19264T (=DSM 44701T), isolated from a smear-ripened cheese.</title>
        <authorList>
            <consortium name="US DOE Joint Genome Institute (JGI-PGF)"/>
            <person name="Walter F."/>
            <person name="Albersmeier A."/>
            <person name="Kalinowski J."/>
            <person name="Ruckert C."/>
        </authorList>
    </citation>
    <scope>NUCLEOTIDE SEQUENCE</scope>
    <source>
        <strain evidence="2">CGMCC 1.15958</strain>
    </source>
</reference>
<accession>A0A916YHC2</accession>
<comment type="caution">
    <text evidence="2">The sequence shown here is derived from an EMBL/GenBank/DDBJ whole genome shotgun (WGS) entry which is preliminary data.</text>
</comment>
<protein>
    <submittedName>
        <fullName evidence="2">Uncharacterized protein</fullName>
    </submittedName>
</protein>
<dbReference type="RefSeq" id="WP_188764559.1">
    <property type="nucleotide sequence ID" value="NZ_BMKK01000001.1"/>
</dbReference>